<keyword evidence="3" id="KW-0677">Repeat</keyword>
<evidence type="ECO:0000313" key="11">
    <source>
        <dbReference type="EMBL" id="VVC44103.1"/>
    </source>
</evidence>
<evidence type="ECO:0000256" key="2">
    <source>
        <dbReference type="ARBA" id="ARBA00022692"/>
    </source>
</evidence>
<feature type="signal peptide" evidence="8">
    <location>
        <begin position="1"/>
        <end position="19"/>
    </location>
</feature>
<dbReference type="SUPFAM" id="SSF57196">
    <property type="entry name" value="EGF/Laminin"/>
    <property type="match status" value="1"/>
</dbReference>
<dbReference type="PROSITE" id="PS50026">
    <property type="entry name" value="EGF_3"/>
    <property type="match status" value="1"/>
</dbReference>
<evidence type="ECO:0000313" key="12">
    <source>
        <dbReference type="Proteomes" id="UP000325440"/>
    </source>
</evidence>
<evidence type="ECO:0000259" key="9">
    <source>
        <dbReference type="PROSITE" id="PS50026"/>
    </source>
</evidence>
<dbReference type="Proteomes" id="UP000325440">
    <property type="component" value="Unassembled WGS sequence"/>
</dbReference>
<keyword evidence="6" id="KW-1015">Disulfide bond</keyword>
<dbReference type="SMART" id="SM00308">
    <property type="entry name" value="LH2"/>
    <property type="match status" value="1"/>
</dbReference>
<gene>
    <name evidence="11" type="ORF">CINCED_3A020177</name>
</gene>
<dbReference type="InterPro" id="IPR002859">
    <property type="entry name" value="PKD/REJ-like"/>
</dbReference>
<dbReference type="InterPro" id="IPR036392">
    <property type="entry name" value="PLAT/LH2_dom_sf"/>
</dbReference>
<keyword evidence="6" id="KW-0245">EGF-like domain</keyword>
<evidence type="ECO:0000256" key="5">
    <source>
        <dbReference type="ARBA" id="ARBA00023136"/>
    </source>
</evidence>
<evidence type="ECO:0000256" key="6">
    <source>
        <dbReference type="PROSITE-ProRule" id="PRU00076"/>
    </source>
</evidence>
<feature type="domain" description="EGF-like" evidence="9">
    <location>
        <begin position="65"/>
        <end position="101"/>
    </location>
</feature>
<keyword evidence="4 7" id="KW-1133">Transmembrane helix</keyword>
<evidence type="ECO:0000256" key="3">
    <source>
        <dbReference type="ARBA" id="ARBA00022737"/>
    </source>
</evidence>
<dbReference type="SUPFAM" id="SSF49723">
    <property type="entry name" value="Lipase/lipooxygenase domain (PLAT/LH2 domain)"/>
    <property type="match status" value="1"/>
</dbReference>
<dbReference type="EMBL" id="CABPRJ010002376">
    <property type="protein sequence ID" value="VVC44103.1"/>
    <property type="molecule type" value="Genomic_DNA"/>
</dbReference>
<dbReference type="Pfam" id="PF01477">
    <property type="entry name" value="PLAT"/>
    <property type="match status" value="1"/>
</dbReference>
<dbReference type="CDD" id="cd00054">
    <property type="entry name" value="EGF_CA"/>
    <property type="match status" value="1"/>
</dbReference>
<dbReference type="InterPro" id="IPR001024">
    <property type="entry name" value="PLAT/LH2_dom"/>
</dbReference>
<feature type="transmembrane region" description="Helical" evidence="7">
    <location>
        <begin position="1208"/>
        <end position="1233"/>
    </location>
</feature>
<feature type="disulfide bond" evidence="6">
    <location>
        <begin position="91"/>
        <end position="100"/>
    </location>
</feature>
<organism evidence="11 12">
    <name type="scientific">Cinara cedri</name>
    <dbReference type="NCBI Taxonomy" id="506608"/>
    <lineage>
        <taxon>Eukaryota</taxon>
        <taxon>Metazoa</taxon>
        <taxon>Ecdysozoa</taxon>
        <taxon>Arthropoda</taxon>
        <taxon>Hexapoda</taxon>
        <taxon>Insecta</taxon>
        <taxon>Pterygota</taxon>
        <taxon>Neoptera</taxon>
        <taxon>Paraneoptera</taxon>
        <taxon>Hemiptera</taxon>
        <taxon>Sternorrhyncha</taxon>
        <taxon>Aphidomorpha</taxon>
        <taxon>Aphidoidea</taxon>
        <taxon>Aphididae</taxon>
        <taxon>Lachninae</taxon>
        <taxon>Cinara</taxon>
    </lineage>
</organism>
<feature type="chain" id="PRO_5023087098" evidence="8">
    <location>
        <begin position="20"/>
        <end position="1405"/>
    </location>
</feature>
<keyword evidence="12" id="KW-1185">Reference proteome</keyword>
<evidence type="ECO:0000256" key="4">
    <source>
        <dbReference type="ARBA" id="ARBA00022989"/>
    </source>
</evidence>
<proteinExistence type="predicted"/>
<keyword evidence="2 7" id="KW-0812">Transmembrane</keyword>
<comment type="caution">
    <text evidence="6">Lacks conserved residue(s) required for the propagation of feature annotation.</text>
</comment>
<comment type="subcellular location">
    <subcellularLocation>
        <location evidence="1">Membrane</location>
    </subcellularLocation>
</comment>
<dbReference type="Pfam" id="PF02010">
    <property type="entry name" value="REJ"/>
    <property type="match status" value="1"/>
</dbReference>
<dbReference type="OrthoDB" id="5322100at2759"/>
<evidence type="ECO:0000256" key="8">
    <source>
        <dbReference type="SAM" id="SignalP"/>
    </source>
</evidence>
<sequence>MYSIILIFCLFGLIRLSVCDYFCESDSKGLNKCHDGGCNSLDTANEKCVCHFSENLMKGKYCGVYENKCLKNPCKNNGTCKSGIGHHICKCKEMFYGINCEKRIKKDEKFKHIRSPSIYYRIKSTIGEELYLLLVSESFGDKKYDVIIKGAVQHFHYPLDEFKQKHKKPDVIKLCSEKLNSKEFIVNKCIDPDNDNCQDMCNFIRNIYEHDKEVEFALIGPYFNTKTLRNKIDIFFDSNNTKKMGTKYILELQLYSTVEKKIDYKIDFIQFMAVIDDTSLCITNIDFDNNAISQTSKAIMTNEQIIKNIIPLKRKENWTLDIQVENDSPNLCNAQRSETAYWKIFNANKRILSYHNEEGLSYLDDSVMHGDADLVIDKYKLPMGIHIMYLNITTHNIKNGKKISNLYFRCIETLLDGLVAKITGPSPLYIGDTFLTLDASESYNPNEKNTKKDLLFTWECNIVEDEICKKTTKSTSKQTLGKKLEKSYEYNFTLTLSVSENYTQSIGKPTEGIAKISVYTASNIGKELIIECFENCVPLSNPSSIIHLEAKKNFISNESLNWYYQEINNTTETRSSTDTIALTDVPNRMLIVNKNMLRYGTKYRFFVECLKCGLKNEIYITTISKPKVDICTISPDSGLAGKTLFTISCMNFTNENNTENTFEYYQKNKYDETSLGVLLIRGNRTMTNLKLTSSKYLTVKVINKFGASTQVNLTVDVKKCNSHSMKNLFKELKTNSMNKDISRTVSIIAILSDLLRENHINKFNKLFNILAQIPIKNCIFCSVQFISILQKVMKDYNEVANGKMEINTISKMSKELLRVSDFLYVYIKTSNETDKIIEVDNVEQIKEGLKTNLAIFKSNQFNITKPNDPSERFFWSSMDNMNIITESTDNLLKMFGKSIILELAPYYERLIICVKEIKDVNACILSSEWLKNRTFHTKSNEFLYNTIDRELGNELVIQGKEWGIIMFNVENDLIQSFDIFEDSNINFQIVSFDVLRFNQNNPRELIEYHSFEKPIHLNFKMNKTNMRKPKEYTIWVPSKNCSNLEFDKTLLVYRIDMINIQHLFVTLSDSTHDLRFTWLYDKRPDIGIMNNETYTINIMAGEKYEFTLKTFSERQNNIHYIGISANMDQKNTTQIHMSNIHFSMDMFSPQCVYWNGKKWTTKKMFVGSKTTKDNIYCETNHVSLFGGLILTLPNITDPVEEVFHYESIANNMVCLILVAVVFIIYLILLVWCIHQDKKDVSRGEIIILHDNYPGEDEVYLITVYTGNSLEAGTTANVCIQLYGAKGTSRAHWLYNHDSDVLQRFNDDWFIIFAPKSLGELQYIRIWYDNYGSEPDWYCKYIEVTDVRGKRKWNFNVEQWFSLSPIINQIEQSISVGIPHDRKRQVTDDVELTLREDYQWASVFFR</sequence>
<accession>A0A5E4NK63</accession>
<dbReference type="PANTHER" id="PTHR46730:SF1">
    <property type="entry name" value="PLAT DOMAIN-CONTAINING PROTEIN"/>
    <property type="match status" value="1"/>
</dbReference>
<evidence type="ECO:0000256" key="1">
    <source>
        <dbReference type="ARBA" id="ARBA00004370"/>
    </source>
</evidence>
<dbReference type="GO" id="GO:0005261">
    <property type="term" value="F:monoatomic cation channel activity"/>
    <property type="evidence" value="ECO:0007669"/>
    <property type="project" value="TreeGrafter"/>
</dbReference>
<dbReference type="GO" id="GO:0005886">
    <property type="term" value="C:plasma membrane"/>
    <property type="evidence" value="ECO:0007669"/>
    <property type="project" value="TreeGrafter"/>
</dbReference>
<dbReference type="Gene3D" id="2.10.25.10">
    <property type="entry name" value="Laminin"/>
    <property type="match status" value="1"/>
</dbReference>
<evidence type="ECO:0000256" key="7">
    <source>
        <dbReference type="SAM" id="Phobius"/>
    </source>
</evidence>
<keyword evidence="5 7" id="KW-0472">Membrane</keyword>
<name>A0A5E4NK63_9HEMI</name>
<reference evidence="11 12" key="1">
    <citation type="submission" date="2019-08" db="EMBL/GenBank/DDBJ databases">
        <authorList>
            <person name="Alioto T."/>
            <person name="Alioto T."/>
            <person name="Gomez Garrido J."/>
        </authorList>
    </citation>
    <scope>NUCLEOTIDE SEQUENCE [LARGE SCALE GENOMIC DNA]</scope>
</reference>
<dbReference type="PROSITE" id="PS50095">
    <property type="entry name" value="PLAT"/>
    <property type="match status" value="1"/>
</dbReference>
<keyword evidence="8" id="KW-0732">Signal</keyword>
<evidence type="ECO:0000259" key="10">
    <source>
        <dbReference type="PROSITE" id="PS50095"/>
    </source>
</evidence>
<feature type="domain" description="PLAT" evidence="10">
    <location>
        <begin position="1257"/>
        <end position="1374"/>
    </location>
</feature>
<dbReference type="GO" id="GO:0006816">
    <property type="term" value="P:calcium ion transport"/>
    <property type="evidence" value="ECO:0007669"/>
    <property type="project" value="TreeGrafter"/>
</dbReference>
<dbReference type="PANTHER" id="PTHR46730">
    <property type="entry name" value="POLYCYSTIN-1"/>
    <property type="match status" value="1"/>
</dbReference>
<dbReference type="Gene3D" id="2.60.60.20">
    <property type="entry name" value="PLAT/LH2 domain"/>
    <property type="match status" value="1"/>
</dbReference>
<protein>
    <submittedName>
        <fullName evidence="11">PKD/REJ-like domain,EGF-like, conserved site,EGF-like domain,PLAT/LH2 domain</fullName>
    </submittedName>
</protein>
<dbReference type="PROSITE" id="PS00022">
    <property type="entry name" value="EGF_1"/>
    <property type="match status" value="1"/>
</dbReference>
<dbReference type="InterPro" id="IPR000742">
    <property type="entry name" value="EGF"/>
</dbReference>